<dbReference type="Gramene" id="AUR62008400-RA">
    <property type="protein sequence ID" value="AUR62008400-RA:cds"/>
    <property type="gene ID" value="AUR62008400"/>
</dbReference>
<sequence length="162" mass="18305">MSLKKVIASSQGIEEENSKSEVQMKLNILEENMKVIFPCDAPSCNEEMGMLDILLCAFPSIIKTMEDAFNLKIMEPENYPLITSRMASLLGLNVVKDTAPSHERNEMVFRGDDNDMVALLRHIDKAREELEIFKNMPISQQDSVLGTKPPDFLYASLGMEDF</sequence>
<evidence type="ECO:0000313" key="1">
    <source>
        <dbReference type="EnsemblPlants" id="AUR62008400-RA:cds"/>
    </source>
</evidence>
<accession>A0A803L961</accession>
<reference evidence="1" key="1">
    <citation type="journal article" date="2017" name="Nature">
        <title>The genome of Chenopodium quinoa.</title>
        <authorList>
            <person name="Jarvis D.E."/>
            <person name="Ho Y.S."/>
            <person name="Lightfoot D.J."/>
            <person name="Schmoeckel S.M."/>
            <person name="Li B."/>
            <person name="Borm T.J.A."/>
            <person name="Ohyanagi H."/>
            <person name="Mineta K."/>
            <person name="Michell C.T."/>
            <person name="Saber N."/>
            <person name="Kharbatia N.M."/>
            <person name="Rupper R.R."/>
            <person name="Sharp A.R."/>
            <person name="Dally N."/>
            <person name="Boughton B.A."/>
            <person name="Woo Y.H."/>
            <person name="Gao G."/>
            <person name="Schijlen E.G.W.M."/>
            <person name="Guo X."/>
            <person name="Momin A.A."/>
            <person name="Negrao S."/>
            <person name="Al-Babili S."/>
            <person name="Gehring C."/>
            <person name="Roessner U."/>
            <person name="Jung C."/>
            <person name="Murphy K."/>
            <person name="Arold S.T."/>
            <person name="Gojobori T."/>
            <person name="van der Linden C.G."/>
            <person name="van Loo E.N."/>
            <person name="Jellen E.N."/>
            <person name="Maughan P.J."/>
            <person name="Tester M."/>
        </authorList>
    </citation>
    <scope>NUCLEOTIDE SEQUENCE [LARGE SCALE GENOMIC DNA]</scope>
    <source>
        <strain evidence="1">cv. PI 614886</strain>
    </source>
</reference>
<dbReference type="Gene3D" id="1.20.1050.10">
    <property type="match status" value="1"/>
</dbReference>
<dbReference type="EnsemblPlants" id="AUR62008400-RA">
    <property type="protein sequence ID" value="AUR62008400-RA:cds"/>
    <property type="gene ID" value="AUR62008400"/>
</dbReference>
<dbReference type="Proteomes" id="UP000596660">
    <property type="component" value="Unplaced"/>
</dbReference>
<keyword evidence="2" id="KW-1185">Reference proteome</keyword>
<dbReference type="AlphaFoldDB" id="A0A803L961"/>
<protein>
    <submittedName>
        <fullName evidence="1">Uncharacterized protein</fullName>
    </submittedName>
</protein>
<reference evidence="1" key="2">
    <citation type="submission" date="2021-03" db="UniProtKB">
        <authorList>
            <consortium name="EnsemblPlants"/>
        </authorList>
    </citation>
    <scope>IDENTIFICATION</scope>
</reference>
<name>A0A803L961_CHEQI</name>
<proteinExistence type="predicted"/>
<evidence type="ECO:0000313" key="2">
    <source>
        <dbReference type="Proteomes" id="UP000596660"/>
    </source>
</evidence>
<organism evidence="1 2">
    <name type="scientific">Chenopodium quinoa</name>
    <name type="common">Quinoa</name>
    <dbReference type="NCBI Taxonomy" id="63459"/>
    <lineage>
        <taxon>Eukaryota</taxon>
        <taxon>Viridiplantae</taxon>
        <taxon>Streptophyta</taxon>
        <taxon>Embryophyta</taxon>
        <taxon>Tracheophyta</taxon>
        <taxon>Spermatophyta</taxon>
        <taxon>Magnoliopsida</taxon>
        <taxon>eudicotyledons</taxon>
        <taxon>Gunneridae</taxon>
        <taxon>Pentapetalae</taxon>
        <taxon>Caryophyllales</taxon>
        <taxon>Chenopodiaceae</taxon>
        <taxon>Chenopodioideae</taxon>
        <taxon>Atripliceae</taxon>
        <taxon>Chenopodium</taxon>
    </lineage>
</organism>